<dbReference type="EMBL" id="JBHSFN010000033">
    <property type="protein sequence ID" value="MFC4591448.1"/>
    <property type="molecule type" value="Genomic_DNA"/>
</dbReference>
<comment type="function">
    <text evidence="1 6">Exhibits S-adenosyl-L-methionine-dependent methyltransferase activity.</text>
</comment>
<evidence type="ECO:0000256" key="6">
    <source>
        <dbReference type="RuleBase" id="RU362030"/>
    </source>
</evidence>
<evidence type="ECO:0000256" key="2">
    <source>
        <dbReference type="ARBA" id="ARBA00008138"/>
    </source>
</evidence>
<evidence type="ECO:0000256" key="4">
    <source>
        <dbReference type="ARBA" id="ARBA00022679"/>
    </source>
</evidence>
<keyword evidence="3 6" id="KW-0489">Methyltransferase</keyword>
<keyword evidence="4" id="KW-0808">Transferase</keyword>
<dbReference type="GO" id="GO:0008168">
    <property type="term" value="F:methyltransferase activity"/>
    <property type="evidence" value="ECO:0007669"/>
    <property type="project" value="UniProtKB-KW"/>
</dbReference>
<dbReference type="Pfam" id="PF04072">
    <property type="entry name" value="LCM"/>
    <property type="match status" value="1"/>
</dbReference>
<gene>
    <name evidence="7" type="ORF">ACFO8L_35510</name>
</gene>
<protein>
    <recommendedName>
        <fullName evidence="6">S-adenosyl-L-methionine-dependent methyltransferase</fullName>
        <ecNumber evidence="6">2.1.1.-</ecNumber>
    </recommendedName>
</protein>
<sequence>MKLDGEPSRTALMAAAARAAHLIVDDSPPIFADTLAYALLGDRAEELVNYHRAHGTHPVLSGARAAAVVRSRYTEDRLAAAARRGIGQYVILGAGLDSYAYRPGRAPQVRVFEVDHPDTQKWKRQVLGEEGLAIPDTVTFVPFDFEAGSPLDRLVHHGFDPARPAFVSWLGVTMYLSREAIGHTLAVIGGLAPGTELVADSMLPEELRDEAGQVYVQAVMPVSAEGGEPWLTFLGPEDMSSLLAEHGLEVVEHARQREAVDAPLWTRTDALRPSALSLLTHARVHP</sequence>
<dbReference type="InterPro" id="IPR029063">
    <property type="entry name" value="SAM-dependent_MTases_sf"/>
</dbReference>
<reference evidence="8" key="1">
    <citation type="journal article" date="2019" name="Int. J. Syst. Evol. Microbiol.">
        <title>The Global Catalogue of Microorganisms (GCM) 10K type strain sequencing project: providing services to taxonomists for standard genome sequencing and annotation.</title>
        <authorList>
            <consortium name="The Broad Institute Genomics Platform"/>
            <consortium name="The Broad Institute Genome Sequencing Center for Infectious Disease"/>
            <person name="Wu L."/>
            <person name="Ma J."/>
        </authorList>
    </citation>
    <scope>NUCLEOTIDE SEQUENCE [LARGE SCALE GENOMIC DNA]</scope>
    <source>
        <strain evidence="8">CCUG 49560</strain>
    </source>
</reference>
<evidence type="ECO:0000313" key="8">
    <source>
        <dbReference type="Proteomes" id="UP001595891"/>
    </source>
</evidence>
<dbReference type="InterPro" id="IPR007213">
    <property type="entry name" value="Ppm1/Ppm2/Tcmp"/>
</dbReference>
<comment type="caution">
    <text evidence="7">The sequence shown here is derived from an EMBL/GenBank/DDBJ whole genome shotgun (WGS) entry which is preliminary data.</text>
</comment>
<evidence type="ECO:0000256" key="3">
    <source>
        <dbReference type="ARBA" id="ARBA00022603"/>
    </source>
</evidence>
<dbReference type="EC" id="2.1.1.-" evidence="6"/>
<name>A0ABV9ERG8_9ACTN</name>
<keyword evidence="5 6" id="KW-0949">S-adenosyl-L-methionine</keyword>
<comment type="similarity">
    <text evidence="2 6">Belongs to the UPF0677 family.</text>
</comment>
<dbReference type="PANTHER" id="PTHR43619:SF2">
    <property type="entry name" value="S-ADENOSYL-L-METHIONINE-DEPENDENT METHYLTRANSFERASES SUPERFAMILY PROTEIN"/>
    <property type="match status" value="1"/>
</dbReference>
<proteinExistence type="inferred from homology"/>
<dbReference type="Gene3D" id="3.40.50.150">
    <property type="entry name" value="Vaccinia Virus protein VP39"/>
    <property type="match status" value="1"/>
</dbReference>
<dbReference type="PANTHER" id="PTHR43619">
    <property type="entry name" value="S-ADENOSYL-L-METHIONINE-DEPENDENT METHYLTRANSFERASE YKTD-RELATED"/>
    <property type="match status" value="1"/>
</dbReference>
<dbReference type="NCBIfam" id="TIGR00027">
    <property type="entry name" value="mthyl_TIGR00027"/>
    <property type="match status" value="1"/>
</dbReference>
<dbReference type="GO" id="GO:0032259">
    <property type="term" value="P:methylation"/>
    <property type="evidence" value="ECO:0007669"/>
    <property type="project" value="UniProtKB-KW"/>
</dbReference>
<dbReference type="InterPro" id="IPR011610">
    <property type="entry name" value="SAM_mthyl_Trfase_ML2640-like"/>
</dbReference>
<evidence type="ECO:0000313" key="7">
    <source>
        <dbReference type="EMBL" id="MFC4591448.1"/>
    </source>
</evidence>
<dbReference type="RefSeq" id="WP_262849905.1">
    <property type="nucleotide sequence ID" value="NZ_JANZYP010000092.1"/>
</dbReference>
<dbReference type="Proteomes" id="UP001595891">
    <property type="component" value="Unassembled WGS sequence"/>
</dbReference>
<accession>A0ABV9ERG8</accession>
<evidence type="ECO:0000256" key="1">
    <source>
        <dbReference type="ARBA" id="ARBA00003907"/>
    </source>
</evidence>
<evidence type="ECO:0000256" key="5">
    <source>
        <dbReference type="ARBA" id="ARBA00022691"/>
    </source>
</evidence>
<organism evidence="7 8">
    <name type="scientific">Sphaerisporangium corydalis</name>
    <dbReference type="NCBI Taxonomy" id="1441875"/>
    <lineage>
        <taxon>Bacteria</taxon>
        <taxon>Bacillati</taxon>
        <taxon>Actinomycetota</taxon>
        <taxon>Actinomycetes</taxon>
        <taxon>Streptosporangiales</taxon>
        <taxon>Streptosporangiaceae</taxon>
        <taxon>Sphaerisporangium</taxon>
    </lineage>
</organism>
<keyword evidence="8" id="KW-1185">Reference proteome</keyword>
<dbReference type="SUPFAM" id="SSF53335">
    <property type="entry name" value="S-adenosyl-L-methionine-dependent methyltransferases"/>
    <property type="match status" value="1"/>
</dbReference>